<dbReference type="EMBL" id="KB007904">
    <property type="protein sequence ID" value="ELR21496.1"/>
    <property type="molecule type" value="Genomic_DNA"/>
</dbReference>
<dbReference type="InterPro" id="IPR036259">
    <property type="entry name" value="MFS_trans_sf"/>
</dbReference>
<dbReference type="Gene3D" id="1.20.1250.20">
    <property type="entry name" value="MFS general substrate transporter like domains"/>
    <property type="match status" value="1"/>
</dbReference>
<dbReference type="Pfam" id="PF01733">
    <property type="entry name" value="Nucleoside_tran"/>
    <property type="match status" value="1"/>
</dbReference>
<dbReference type="VEuPathDB" id="AmoebaDB:ACA1_184430"/>
<feature type="transmembrane region" description="Helical" evidence="7">
    <location>
        <begin position="72"/>
        <end position="94"/>
    </location>
</feature>
<evidence type="ECO:0000313" key="9">
    <source>
        <dbReference type="Proteomes" id="UP000011083"/>
    </source>
</evidence>
<evidence type="ECO:0000256" key="4">
    <source>
        <dbReference type="ARBA" id="ARBA00022692"/>
    </source>
</evidence>
<dbReference type="STRING" id="1257118.L8HAQ2"/>
<feature type="transmembrane region" description="Helical" evidence="7">
    <location>
        <begin position="39"/>
        <end position="66"/>
    </location>
</feature>
<dbReference type="InterPro" id="IPR002259">
    <property type="entry name" value="Eqnu_transpt"/>
</dbReference>
<feature type="transmembrane region" description="Helical" evidence="7">
    <location>
        <begin position="106"/>
        <end position="123"/>
    </location>
</feature>
<reference evidence="8 9" key="1">
    <citation type="journal article" date="2013" name="Genome Biol.">
        <title>Genome of Acanthamoeba castellanii highlights extensive lateral gene transfer and early evolution of tyrosine kinase signaling.</title>
        <authorList>
            <person name="Clarke M."/>
            <person name="Lohan A.J."/>
            <person name="Liu B."/>
            <person name="Lagkouvardos I."/>
            <person name="Roy S."/>
            <person name="Zafar N."/>
            <person name="Bertelli C."/>
            <person name="Schilde C."/>
            <person name="Kianianmomeni A."/>
            <person name="Burglin T.R."/>
            <person name="Frech C."/>
            <person name="Turcotte B."/>
            <person name="Kopec K.O."/>
            <person name="Synnott J.M."/>
            <person name="Choo C."/>
            <person name="Paponov I."/>
            <person name="Finkler A."/>
            <person name="Soon Heng Tan C."/>
            <person name="Hutchins A.P."/>
            <person name="Weinmeier T."/>
            <person name="Rattei T."/>
            <person name="Chu J.S."/>
            <person name="Gimenez G."/>
            <person name="Irimia M."/>
            <person name="Rigden D.J."/>
            <person name="Fitzpatrick D.A."/>
            <person name="Lorenzo-Morales J."/>
            <person name="Bateman A."/>
            <person name="Chiu C.H."/>
            <person name="Tang P."/>
            <person name="Hegemann P."/>
            <person name="Fromm H."/>
            <person name="Raoult D."/>
            <person name="Greub G."/>
            <person name="Miranda-Saavedra D."/>
            <person name="Chen N."/>
            <person name="Nash P."/>
            <person name="Ginger M.L."/>
            <person name="Horn M."/>
            <person name="Schaap P."/>
            <person name="Caler L."/>
            <person name="Loftus B."/>
        </authorList>
    </citation>
    <scope>NUCLEOTIDE SEQUENCE [LARGE SCALE GENOMIC DNA]</scope>
    <source>
        <strain evidence="8 9">Neff</strain>
    </source>
</reference>
<dbReference type="PANTHER" id="PTHR10332:SF88">
    <property type="entry name" value="EQUILIBRATIVE NUCLEOSIDE TRANSPORTER 1, ISOFORM A"/>
    <property type="match status" value="1"/>
</dbReference>
<organism evidence="8 9">
    <name type="scientific">Acanthamoeba castellanii (strain ATCC 30010 / Neff)</name>
    <dbReference type="NCBI Taxonomy" id="1257118"/>
    <lineage>
        <taxon>Eukaryota</taxon>
        <taxon>Amoebozoa</taxon>
        <taxon>Discosea</taxon>
        <taxon>Longamoebia</taxon>
        <taxon>Centramoebida</taxon>
        <taxon>Acanthamoebidae</taxon>
        <taxon>Acanthamoeba</taxon>
    </lineage>
</organism>
<evidence type="ECO:0000256" key="6">
    <source>
        <dbReference type="ARBA" id="ARBA00023136"/>
    </source>
</evidence>
<feature type="transmembrane region" description="Helical" evidence="7">
    <location>
        <begin position="316"/>
        <end position="335"/>
    </location>
</feature>
<evidence type="ECO:0000256" key="1">
    <source>
        <dbReference type="ARBA" id="ARBA00004141"/>
    </source>
</evidence>
<evidence type="ECO:0000256" key="3">
    <source>
        <dbReference type="ARBA" id="ARBA00022448"/>
    </source>
</evidence>
<dbReference type="PANTHER" id="PTHR10332">
    <property type="entry name" value="EQUILIBRATIVE NUCLEOSIDE TRANSPORTER"/>
    <property type="match status" value="1"/>
</dbReference>
<keyword evidence="9" id="KW-1185">Reference proteome</keyword>
<feature type="transmembrane region" description="Helical" evidence="7">
    <location>
        <begin position="135"/>
        <end position="159"/>
    </location>
</feature>
<keyword evidence="3" id="KW-0813">Transport</keyword>
<name>L8HAQ2_ACACF</name>
<dbReference type="RefSeq" id="XP_004346040.1">
    <property type="nucleotide sequence ID" value="XM_004345990.1"/>
</dbReference>
<keyword evidence="6 7" id="KW-0472">Membrane</keyword>
<dbReference type="GeneID" id="14922391"/>
<feature type="transmembrane region" description="Helical" evidence="7">
    <location>
        <begin position="166"/>
        <end position="188"/>
    </location>
</feature>
<keyword evidence="4 7" id="KW-0812">Transmembrane</keyword>
<protein>
    <submittedName>
        <fullName evidence="8">Solute carrier family 29 (Nucleoside transporters), member 1, putative</fullName>
    </submittedName>
</protein>
<evidence type="ECO:0000313" key="8">
    <source>
        <dbReference type="EMBL" id="ELR21496.1"/>
    </source>
</evidence>
<proteinExistence type="inferred from homology"/>
<dbReference type="KEGG" id="acan:ACA1_184430"/>
<accession>L8HAQ2</accession>
<dbReference type="PRINTS" id="PR01130">
    <property type="entry name" value="DERENTRNSPRT"/>
</dbReference>
<dbReference type="PIRSF" id="PIRSF016379">
    <property type="entry name" value="ENT"/>
    <property type="match status" value="1"/>
</dbReference>
<dbReference type="OMA" id="ARGMNEF"/>
<evidence type="ECO:0000256" key="7">
    <source>
        <dbReference type="SAM" id="Phobius"/>
    </source>
</evidence>
<comment type="subcellular location">
    <subcellularLocation>
        <location evidence="1">Membrane</location>
        <topology evidence="1">Multi-pass membrane protein</topology>
    </subcellularLocation>
</comment>
<evidence type="ECO:0000256" key="2">
    <source>
        <dbReference type="ARBA" id="ARBA00007965"/>
    </source>
</evidence>
<dbReference type="OrthoDB" id="1856718at2759"/>
<comment type="similarity">
    <text evidence="2">Belongs to the SLC29A/ENT transporter (TC 2.A.57) family.</text>
</comment>
<feature type="transmembrane region" description="Helical" evidence="7">
    <location>
        <begin position="375"/>
        <end position="398"/>
    </location>
</feature>
<sequence>MKEVTHRYEKITPESRANFSDDEGSLTGYNEPPPDKFNLAWLIFCLLGVGLLFPWNALLTAADYFATLYPKFAFSFALSLAYNWPSVIMLLLTIRWGRNFSFTSRIVVGFTIDVIVQVMVPLINLDGVPYPVNLIVTLGGVFATGCATAMLFGTILGLASMFPPTYITAVMSGNGVAGIIAGGLRCITKGSLPNDMQTSSMIYFALSGFILFLCIVGYFVLLRLPITKYYMAQSQKESGQPKKGSINDSVDPVYSTDDEEIVAGASQQKKVHYFSLMKRIWREALVVFTIFFVSLSLFPGMTAQIHTATHSLSQEWFVILMIFNFQIFDFIGRTLPKFFILFSARWLWVPTFARCAFFALFILCIKPLIFNHDAWYHVFMAIFALTNGYCGTLAMMYGPTNAKDHEKETAGAIMSFFLNFGIFLAAHFAILLLYAVEGTLPWDSS</sequence>
<dbReference type="GO" id="GO:0005337">
    <property type="term" value="F:nucleoside transmembrane transporter activity"/>
    <property type="evidence" value="ECO:0007669"/>
    <property type="project" value="InterPro"/>
</dbReference>
<feature type="transmembrane region" description="Helical" evidence="7">
    <location>
        <begin position="284"/>
        <end position="304"/>
    </location>
</feature>
<dbReference type="GO" id="GO:0005886">
    <property type="term" value="C:plasma membrane"/>
    <property type="evidence" value="ECO:0007669"/>
    <property type="project" value="TreeGrafter"/>
</dbReference>
<keyword evidence="5 7" id="KW-1133">Transmembrane helix</keyword>
<feature type="transmembrane region" description="Helical" evidence="7">
    <location>
        <begin position="200"/>
        <end position="221"/>
    </location>
</feature>
<evidence type="ECO:0000256" key="5">
    <source>
        <dbReference type="ARBA" id="ARBA00022989"/>
    </source>
</evidence>
<dbReference type="SUPFAM" id="SSF103473">
    <property type="entry name" value="MFS general substrate transporter"/>
    <property type="match status" value="1"/>
</dbReference>
<dbReference type="Proteomes" id="UP000011083">
    <property type="component" value="Unassembled WGS sequence"/>
</dbReference>
<gene>
    <name evidence="8" type="ORF">ACA1_184430</name>
</gene>
<feature type="transmembrane region" description="Helical" evidence="7">
    <location>
        <begin position="347"/>
        <end position="369"/>
    </location>
</feature>
<feature type="transmembrane region" description="Helical" evidence="7">
    <location>
        <begin position="410"/>
        <end position="436"/>
    </location>
</feature>
<dbReference type="AlphaFoldDB" id="L8HAQ2"/>